<proteinExistence type="predicted"/>
<dbReference type="InterPro" id="IPR013792">
    <property type="entry name" value="RNA3'P_cycl/enolpyr_Trfase_a/b"/>
</dbReference>
<reference evidence="2" key="1">
    <citation type="submission" date="2017-09" db="EMBL/GenBank/DDBJ databases">
        <title>Depth-based differentiation of microbial function through sediment-hosted aquifers and enrichment of novel symbionts in the deep terrestrial subsurface.</title>
        <authorList>
            <person name="Probst A.J."/>
            <person name="Ladd B."/>
            <person name="Jarett J.K."/>
            <person name="Geller-Mcgrath D.E."/>
            <person name="Sieber C.M.K."/>
            <person name="Emerson J.B."/>
            <person name="Anantharaman K."/>
            <person name="Thomas B.C."/>
            <person name="Malmstrom R."/>
            <person name="Stieglmeier M."/>
            <person name="Klingl A."/>
            <person name="Woyke T."/>
            <person name="Ryan C.M."/>
            <person name="Banfield J.F."/>
        </authorList>
    </citation>
    <scope>NUCLEOTIDE SEQUENCE [LARGE SCALE GENOMIC DNA]</scope>
</reference>
<protein>
    <recommendedName>
        <fullName evidence="3">Enolpyruvate transferase domain-containing protein</fullName>
    </recommendedName>
</protein>
<comment type="caution">
    <text evidence="1">The sequence shown here is derived from an EMBL/GenBank/DDBJ whole genome shotgun (WGS) entry which is preliminary data.</text>
</comment>
<dbReference type="Gene3D" id="3.65.10.10">
    <property type="entry name" value="Enolpyruvate transferase domain"/>
    <property type="match status" value="2"/>
</dbReference>
<dbReference type="GO" id="GO:0016765">
    <property type="term" value="F:transferase activity, transferring alkyl or aryl (other than methyl) groups"/>
    <property type="evidence" value="ECO:0007669"/>
    <property type="project" value="InterPro"/>
</dbReference>
<dbReference type="EMBL" id="PFSJ01000007">
    <property type="protein sequence ID" value="PJC23890.1"/>
    <property type="molecule type" value="Genomic_DNA"/>
</dbReference>
<evidence type="ECO:0000313" key="2">
    <source>
        <dbReference type="Proteomes" id="UP000229756"/>
    </source>
</evidence>
<evidence type="ECO:0000313" key="1">
    <source>
        <dbReference type="EMBL" id="PJC23890.1"/>
    </source>
</evidence>
<sequence length="401" mass="45300">MSDTKVQSIRIKGHSILQGSVYLSGDPLSSIFYICIALSDEKFARIKNIPRCKLLLDFIFAIENLGVLVNWEDETTITVDGKQEIRDNLVGLYNGNDYSFAEVLIPVLLKRNRECDVHPNLRSEVKFFRELGVLVKSNYNILNLKLPLDINYDVKKNFDLIHANPYMVASRLLTSRIFKNLSIDYDKNDSIFLFHEARDFDDDDNVLEFVASYNQGEFNFYASIAGFSNGEISLHNYNLSESLDFLLSMDEIGFRYEVSSQNIKIWYAGSDIESILEWSGHSFSSLSPLILLLAKTTKKTVKLICTSFPALEDLITDLNIMGCRIESEAGKKGYSLITVKPPSAFSSVKNDISDLNVGLAVLAFSCCYSGNSRISGFEIISEYMPYLIDNLKSLNVDISNR</sequence>
<dbReference type="InterPro" id="IPR036968">
    <property type="entry name" value="Enolpyruvate_Tfrase_sf"/>
</dbReference>
<evidence type="ECO:0008006" key="3">
    <source>
        <dbReference type="Google" id="ProtNLM"/>
    </source>
</evidence>
<name>A0A2M8EME1_UNCKA</name>
<organism evidence="1 2">
    <name type="scientific">candidate division WWE3 bacterium CG_4_9_14_0_2_um_filter_35_11</name>
    <dbReference type="NCBI Taxonomy" id="1975077"/>
    <lineage>
        <taxon>Bacteria</taxon>
        <taxon>Katanobacteria</taxon>
    </lineage>
</organism>
<dbReference type="Proteomes" id="UP000229756">
    <property type="component" value="Unassembled WGS sequence"/>
</dbReference>
<gene>
    <name evidence="1" type="ORF">CO058_00965</name>
</gene>
<dbReference type="AlphaFoldDB" id="A0A2M8EME1"/>
<accession>A0A2M8EME1</accession>
<dbReference type="SUPFAM" id="SSF55205">
    <property type="entry name" value="EPT/RTPC-like"/>
    <property type="match status" value="1"/>
</dbReference>